<dbReference type="CDD" id="cd00619">
    <property type="entry name" value="Terminator_NusB"/>
    <property type="match status" value="1"/>
</dbReference>
<keyword evidence="4 6" id="KW-0805">Transcription regulation</keyword>
<keyword evidence="5 6" id="KW-0804">Transcription</keyword>
<comment type="caution">
    <text evidence="8">The sequence shown here is derived from an EMBL/GenBank/DDBJ whole genome shotgun (WGS) entry which is preliminary data.</text>
</comment>
<dbReference type="GO" id="GO:0031564">
    <property type="term" value="P:transcription antitermination"/>
    <property type="evidence" value="ECO:0007669"/>
    <property type="project" value="UniProtKB-KW"/>
</dbReference>
<accession>A0AAW4L9V3</accession>
<dbReference type="GO" id="GO:0006353">
    <property type="term" value="P:DNA-templated transcription termination"/>
    <property type="evidence" value="ECO:0007669"/>
    <property type="project" value="UniProtKB-UniRule"/>
</dbReference>
<dbReference type="PANTHER" id="PTHR11078">
    <property type="entry name" value="N UTILIZATION SUBSTANCE PROTEIN B-RELATED"/>
    <property type="match status" value="1"/>
</dbReference>
<dbReference type="Proteomes" id="UP000811899">
    <property type="component" value="Unassembled WGS sequence"/>
</dbReference>
<evidence type="ECO:0000256" key="6">
    <source>
        <dbReference type="HAMAP-Rule" id="MF_00073"/>
    </source>
</evidence>
<evidence type="ECO:0000256" key="2">
    <source>
        <dbReference type="ARBA" id="ARBA00022814"/>
    </source>
</evidence>
<gene>
    <name evidence="6 8" type="primary">nusB</name>
    <name evidence="8" type="ORF">KI809_16150</name>
</gene>
<dbReference type="NCBIfam" id="TIGR01951">
    <property type="entry name" value="nusB"/>
    <property type="match status" value="1"/>
</dbReference>
<dbReference type="SUPFAM" id="SSF48013">
    <property type="entry name" value="NusB-like"/>
    <property type="match status" value="1"/>
</dbReference>
<evidence type="ECO:0000313" key="8">
    <source>
        <dbReference type="EMBL" id="MBT0665843.1"/>
    </source>
</evidence>
<reference evidence="8 9" key="1">
    <citation type="submission" date="2021-05" db="EMBL/GenBank/DDBJ databases">
        <title>The draft genome of Geobacter pelophilus DSM 12255.</title>
        <authorList>
            <person name="Xu Z."/>
            <person name="Masuda Y."/>
            <person name="Itoh H."/>
            <person name="Senoo K."/>
        </authorList>
    </citation>
    <scope>NUCLEOTIDE SEQUENCE [LARGE SCALE GENOMIC DNA]</scope>
    <source>
        <strain evidence="8 9">DSM 12255</strain>
    </source>
</reference>
<dbReference type="Gene3D" id="1.10.940.10">
    <property type="entry name" value="NusB-like"/>
    <property type="match status" value="1"/>
</dbReference>
<feature type="domain" description="NusB/RsmB/TIM44" evidence="7">
    <location>
        <begin position="7"/>
        <end position="130"/>
    </location>
</feature>
<keyword evidence="9" id="KW-1185">Reference proteome</keyword>
<dbReference type="GO" id="GO:0005829">
    <property type="term" value="C:cytosol"/>
    <property type="evidence" value="ECO:0007669"/>
    <property type="project" value="TreeGrafter"/>
</dbReference>
<dbReference type="GO" id="GO:0003723">
    <property type="term" value="F:RNA binding"/>
    <property type="evidence" value="ECO:0007669"/>
    <property type="project" value="UniProtKB-UniRule"/>
</dbReference>
<dbReference type="Pfam" id="PF01029">
    <property type="entry name" value="NusB"/>
    <property type="match status" value="1"/>
</dbReference>
<evidence type="ECO:0000256" key="5">
    <source>
        <dbReference type="ARBA" id="ARBA00023163"/>
    </source>
</evidence>
<evidence type="ECO:0000313" key="9">
    <source>
        <dbReference type="Proteomes" id="UP000811899"/>
    </source>
</evidence>
<dbReference type="PANTHER" id="PTHR11078:SF3">
    <property type="entry name" value="ANTITERMINATION NUSB DOMAIN-CONTAINING PROTEIN"/>
    <property type="match status" value="1"/>
</dbReference>
<evidence type="ECO:0000256" key="3">
    <source>
        <dbReference type="ARBA" id="ARBA00022884"/>
    </source>
</evidence>
<comment type="similarity">
    <text evidence="1 6">Belongs to the NusB family.</text>
</comment>
<dbReference type="AlphaFoldDB" id="A0AAW4L9V3"/>
<comment type="function">
    <text evidence="6">Involved in transcription antitermination. Required for transcription of ribosomal RNA (rRNA) genes. Binds specifically to the boxA antiterminator sequence of the ribosomal RNA (rrn) operons.</text>
</comment>
<evidence type="ECO:0000256" key="1">
    <source>
        <dbReference type="ARBA" id="ARBA00005952"/>
    </source>
</evidence>
<dbReference type="InterPro" id="IPR011605">
    <property type="entry name" value="NusB_fam"/>
</dbReference>
<name>A0AAW4L9V3_9BACT</name>
<organism evidence="8 9">
    <name type="scientific">Geoanaerobacter pelophilus</name>
    <dbReference type="NCBI Taxonomy" id="60036"/>
    <lineage>
        <taxon>Bacteria</taxon>
        <taxon>Pseudomonadati</taxon>
        <taxon>Thermodesulfobacteriota</taxon>
        <taxon>Desulfuromonadia</taxon>
        <taxon>Geobacterales</taxon>
        <taxon>Geobacteraceae</taxon>
        <taxon>Geoanaerobacter</taxon>
    </lineage>
</organism>
<dbReference type="HAMAP" id="MF_00073">
    <property type="entry name" value="NusB"/>
    <property type="match status" value="1"/>
</dbReference>
<dbReference type="RefSeq" id="WP_214172611.1">
    <property type="nucleotide sequence ID" value="NZ_JAHCVJ010000007.1"/>
</dbReference>
<protein>
    <recommendedName>
        <fullName evidence="6">Transcription antitermination protein NusB</fullName>
    </recommendedName>
    <alternativeName>
        <fullName evidence="6">Antitermination factor NusB</fullName>
    </alternativeName>
</protein>
<dbReference type="InterPro" id="IPR035926">
    <property type="entry name" value="NusB-like_sf"/>
</dbReference>
<sequence length="138" mass="15600">MGARREGRELALQALYALDLNPVGIRIGLSLFWESQRAPQAIREFTEQLVIGVVDNRKEIDTLIEEKSKNWSLGRMSKVDLNILRLATFELIHRQDIPRNVTINEGIEIAKKFGTEESPAFINGILDEIAASVPEKPF</sequence>
<proteinExistence type="inferred from homology"/>
<keyword evidence="3 6" id="KW-0694">RNA-binding</keyword>
<evidence type="ECO:0000256" key="4">
    <source>
        <dbReference type="ARBA" id="ARBA00023015"/>
    </source>
</evidence>
<keyword evidence="2 6" id="KW-0889">Transcription antitermination</keyword>
<evidence type="ECO:0000259" key="7">
    <source>
        <dbReference type="Pfam" id="PF01029"/>
    </source>
</evidence>
<dbReference type="EMBL" id="JAHCVJ010000007">
    <property type="protein sequence ID" value="MBT0665843.1"/>
    <property type="molecule type" value="Genomic_DNA"/>
</dbReference>
<dbReference type="InterPro" id="IPR006027">
    <property type="entry name" value="NusB_RsmB_TIM44"/>
</dbReference>